<keyword evidence="1" id="KW-0560">Oxidoreductase</keyword>
<name>A0A563ER93_9PSEU</name>
<keyword evidence="1" id="KW-0223">Dioxygenase</keyword>
<dbReference type="EMBL" id="VOBR01000016">
    <property type="protein sequence ID" value="TWP49351.1"/>
    <property type="molecule type" value="Genomic_DNA"/>
</dbReference>
<dbReference type="InterPro" id="IPR008775">
    <property type="entry name" value="Phytyl_CoA_dOase-like"/>
</dbReference>
<dbReference type="GO" id="GO:0005506">
    <property type="term" value="F:iron ion binding"/>
    <property type="evidence" value="ECO:0007669"/>
    <property type="project" value="UniProtKB-ARBA"/>
</dbReference>
<dbReference type="AlphaFoldDB" id="A0A563ER93"/>
<dbReference type="GO" id="GO:0016706">
    <property type="term" value="F:2-oxoglutarate-dependent dioxygenase activity"/>
    <property type="evidence" value="ECO:0007669"/>
    <property type="project" value="UniProtKB-ARBA"/>
</dbReference>
<dbReference type="Gene3D" id="2.60.120.620">
    <property type="entry name" value="q2cbj1_9rhob like domain"/>
    <property type="match status" value="1"/>
</dbReference>
<evidence type="ECO:0000313" key="1">
    <source>
        <dbReference type="EMBL" id="TWP49351.1"/>
    </source>
</evidence>
<accession>A0A563ER93</accession>
<dbReference type="PANTHER" id="PTHR20883">
    <property type="entry name" value="PHYTANOYL-COA DIOXYGENASE DOMAIN CONTAINING 1"/>
    <property type="match status" value="1"/>
</dbReference>
<dbReference type="SUPFAM" id="SSF51197">
    <property type="entry name" value="Clavaminate synthase-like"/>
    <property type="match status" value="1"/>
</dbReference>
<reference evidence="1 2" key="1">
    <citation type="submission" date="2019-07" db="EMBL/GenBank/DDBJ databases">
        <title>Lentzea xizangensis sp. nov., isolated from Qinghai-Tibetan Plateau Soils.</title>
        <authorList>
            <person name="Huang J."/>
        </authorList>
    </citation>
    <scope>NUCLEOTIDE SEQUENCE [LARGE SCALE GENOMIC DNA]</scope>
    <source>
        <strain evidence="1 2">FXJ1.1311</strain>
    </source>
</reference>
<dbReference type="OrthoDB" id="2573519at2"/>
<dbReference type="Proteomes" id="UP000316639">
    <property type="component" value="Unassembled WGS sequence"/>
</dbReference>
<keyword evidence="2" id="KW-1185">Reference proteome</keyword>
<dbReference type="PANTHER" id="PTHR20883:SF46">
    <property type="entry name" value="PHYTANOYL-COA HYDROXYLASE"/>
    <property type="match status" value="1"/>
</dbReference>
<evidence type="ECO:0000313" key="2">
    <source>
        <dbReference type="Proteomes" id="UP000316639"/>
    </source>
</evidence>
<dbReference type="Pfam" id="PF05721">
    <property type="entry name" value="PhyH"/>
    <property type="match status" value="1"/>
</dbReference>
<comment type="caution">
    <text evidence="1">The sequence shown here is derived from an EMBL/GenBank/DDBJ whole genome shotgun (WGS) entry which is preliminary data.</text>
</comment>
<organism evidence="1 2">
    <name type="scientific">Lentzea tibetensis</name>
    <dbReference type="NCBI Taxonomy" id="2591470"/>
    <lineage>
        <taxon>Bacteria</taxon>
        <taxon>Bacillati</taxon>
        <taxon>Actinomycetota</taxon>
        <taxon>Actinomycetes</taxon>
        <taxon>Pseudonocardiales</taxon>
        <taxon>Pseudonocardiaceae</taxon>
        <taxon>Lentzea</taxon>
    </lineage>
</organism>
<proteinExistence type="predicted"/>
<protein>
    <submittedName>
        <fullName evidence="1">Phytanoyl-CoA dioxygenase family protein</fullName>
    </submittedName>
</protein>
<gene>
    <name evidence="1" type="ORF">FKR81_24935</name>
</gene>
<sequence>MITTEHAHVSNYAHDGYLVVDNVLTSEQLAEVRAEATAICRGERGEIDGVVPAAPGEPDDDVLRRYLCVHFPHKISKVLHDVAVLPKIADALTGVIGPDVKMMQSMLFIKAEGKPGQAWHQDETHIPTRDRSLTAVWIALDDATVENGCLWVLPGSHRRGYLYPDREQHDVRFDCTKEAHGFTDDNAIPVELPAGSALVFDGHLLHRSLPNTGRHGMRRAYVTHYMNAGSLLPWFPPGADDSMGTVDHRDVVLVAGEDPYAFKGITDVMRPHVRPAGEGGCVR</sequence>